<dbReference type="AlphaFoldDB" id="A0A163KQ41"/>
<dbReference type="PANTHER" id="PTHR10272:SF14">
    <property type="entry name" value="PAF ACETYLHYDROLASE FAMILY PROTEIN"/>
    <property type="match status" value="1"/>
</dbReference>
<name>A0A163KQ41_DIDRA</name>
<dbReference type="Gene3D" id="3.40.50.1820">
    <property type="entry name" value="alpha/beta hydrolase"/>
    <property type="match status" value="1"/>
</dbReference>
<evidence type="ECO:0000313" key="2">
    <source>
        <dbReference type="Proteomes" id="UP000076837"/>
    </source>
</evidence>
<dbReference type="OrthoDB" id="2363873at2759"/>
<accession>A0A163KQ41</accession>
<dbReference type="EMBL" id="JYNV01000077">
    <property type="protein sequence ID" value="KZM27162.1"/>
    <property type="molecule type" value="Genomic_DNA"/>
</dbReference>
<dbReference type="STRING" id="5454.A0A163KQ41"/>
<keyword evidence="2" id="KW-1185">Reference proteome</keyword>
<sequence>MRSQALFVATLASIIALSHSYVLPPPTSPFNVGSKAYVLPKIAVDDPKAPNAQRFSVKICLKRYLQSLRRVLRTSGTFRNIITRTSYNAESLPSKEWRTLELPTLIFSPSFAGPPSQLFHALFSDLVSQGYTIVTMDHPYEQPYFQLPDGTGISDLPFDYDTDTVEAQELLQRVHDYRLTDDSAVLAALPSISTHLSIPLNTTHCSLIGHSLGGSAALGQILHKRAHTTNRTHQIFGALNMDGSLWAPASTNDSSADLRIPSLLLSSSGPKGDPLFADFDALQSAWAKEINIGARTNHTNFSDLIILKQGLGIAGGEGAVGADRMVNITRTLVGSFQGLVTSKSEGVLRGTDEIRDA</sequence>
<dbReference type="SUPFAM" id="SSF53474">
    <property type="entry name" value="alpha/beta-Hydrolases"/>
    <property type="match status" value="1"/>
</dbReference>
<reference evidence="1 2" key="1">
    <citation type="journal article" date="2016" name="Sci. Rep.">
        <title>Draft genome sequencing and secretome analysis of fungal phytopathogen Ascochyta rabiei provides insight into the necrotrophic effector repertoire.</title>
        <authorList>
            <person name="Verma S."/>
            <person name="Gazara R.K."/>
            <person name="Nizam S."/>
            <person name="Parween S."/>
            <person name="Chattopadhyay D."/>
            <person name="Verma P.K."/>
        </authorList>
    </citation>
    <scope>NUCLEOTIDE SEQUENCE [LARGE SCALE GENOMIC DNA]</scope>
    <source>
        <strain evidence="1 2">ArDII</strain>
    </source>
</reference>
<proteinExistence type="predicted"/>
<protein>
    <submittedName>
        <fullName evidence="1">1-alkyl-2-acetylglycerophosphocholine esterase</fullName>
    </submittedName>
</protein>
<dbReference type="Proteomes" id="UP000076837">
    <property type="component" value="Unassembled WGS sequence"/>
</dbReference>
<dbReference type="GO" id="GO:0003847">
    <property type="term" value="F:1-alkyl-2-acetylglycerophosphocholine esterase activity"/>
    <property type="evidence" value="ECO:0007669"/>
    <property type="project" value="TreeGrafter"/>
</dbReference>
<dbReference type="PANTHER" id="PTHR10272">
    <property type="entry name" value="PLATELET-ACTIVATING FACTOR ACETYLHYDROLASE"/>
    <property type="match status" value="1"/>
</dbReference>
<evidence type="ECO:0000313" key="1">
    <source>
        <dbReference type="EMBL" id="KZM27162.1"/>
    </source>
</evidence>
<dbReference type="InterPro" id="IPR029058">
    <property type="entry name" value="AB_hydrolase_fold"/>
</dbReference>
<gene>
    <name evidence="1" type="ORF">ST47_g1671</name>
</gene>
<organism evidence="1 2">
    <name type="scientific">Didymella rabiei</name>
    <name type="common">Chickpea ascochyta blight fungus</name>
    <name type="synonym">Mycosphaerella rabiei</name>
    <dbReference type="NCBI Taxonomy" id="5454"/>
    <lineage>
        <taxon>Eukaryota</taxon>
        <taxon>Fungi</taxon>
        <taxon>Dikarya</taxon>
        <taxon>Ascomycota</taxon>
        <taxon>Pezizomycotina</taxon>
        <taxon>Dothideomycetes</taxon>
        <taxon>Pleosporomycetidae</taxon>
        <taxon>Pleosporales</taxon>
        <taxon>Pleosporineae</taxon>
        <taxon>Didymellaceae</taxon>
        <taxon>Ascochyta</taxon>
    </lineage>
</organism>
<comment type="caution">
    <text evidence="1">The sequence shown here is derived from an EMBL/GenBank/DDBJ whole genome shotgun (WGS) entry which is preliminary data.</text>
</comment>